<dbReference type="Gene3D" id="3.40.50.1820">
    <property type="entry name" value="alpha/beta hydrolase"/>
    <property type="match status" value="1"/>
</dbReference>
<dbReference type="PANTHER" id="PTHR43798">
    <property type="entry name" value="MONOACYLGLYCEROL LIPASE"/>
    <property type="match status" value="1"/>
</dbReference>
<dbReference type="GO" id="GO:0016787">
    <property type="term" value="F:hydrolase activity"/>
    <property type="evidence" value="ECO:0007669"/>
    <property type="project" value="UniProtKB-KW"/>
</dbReference>
<dbReference type="AlphaFoldDB" id="A0A5A7SDR0"/>
<dbReference type="SUPFAM" id="SSF53474">
    <property type="entry name" value="alpha/beta-Hydrolases"/>
    <property type="match status" value="1"/>
</dbReference>
<sequence>MTSSRRPDAGISYDRRGSGSPIVLLHGIGSRWQVFEPILDELARTHETVAIDLPGFGDSPSDPTVTSTVDGFATWLTDVFAGLGIEHPHVVGNSMGGGIALELGRRGVASQVTAFSPVGFWTPAERNWARSAISSMRVVAGRLPAVAAFGTRSAAGRTALFPLFFGKPWKLDPDSAQLAVDGLVGATMFTQAREGFDHYDLRGESRDPGALKDIPVTIAWGTRDAILPPRKQSVVAREQYPFARHIALRGCGHLPFSDDPALCAGVVLATPGR</sequence>
<accession>A0A5A7SDR0</accession>
<dbReference type="InterPro" id="IPR000073">
    <property type="entry name" value="AB_hydrolase_1"/>
</dbReference>
<proteinExistence type="predicted"/>
<protein>
    <submittedName>
        <fullName evidence="2">Alpha/beta hydrolase</fullName>
    </submittedName>
</protein>
<dbReference type="GO" id="GO:0016020">
    <property type="term" value="C:membrane"/>
    <property type="evidence" value="ECO:0007669"/>
    <property type="project" value="TreeGrafter"/>
</dbReference>
<organism evidence="2 3">
    <name type="scientific">Antrihabitans cavernicola</name>
    <dbReference type="NCBI Taxonomy" id="2495913"/>
    <lineage>
        <taxon>Bacteria</taxon>
        <taxon>Bacillati</taxon>
        <taxon>Actinomycetota</taxon>
        <taxon>Actinomycetes</taxon>
        <taxon>Mycobacteriales</taxon>
        <taxon>Nocardiaceae</taxon>
        <taxon>Antrihabitans</taxon>
    </lineage>
</organism>
<evidence type="ECO:0000313" key="2">
    <source>
        <dbReference type="EMBL" id="KAA0022723.1"/>
    </source>
</evidence>
<gene>
    <name evidence="2" type="ORF">FOY51_13685</name>
</gene>
<dbReference type="InterPro" id="IPR050266">
    <property type="entry name" value="AB_hydrolase_sf"/>
</dbReference>
<feature type="domain" description="AB hydrolase-1" evidence="1">
    <location>
        <begin position="22"/>
        <end position="264"/>
    </location>
</feature>
<dbReference type="OrthoDB" id="27092at2"/>
<dbReference type="EMBL" id="VLNY01000005">
    <property type="protein sequence ID" value="KAA0022723.1"/>
    <property type="molecule type" value="Genomic_DNA"/>
</dbReference>
<dbReference type="Proteomes" id="UP000322244">
    <property type="component" value="Unassembled WGS sequence"/>
</dbReference>
<comment type="caution">
    <text evidence="2">The sequence shown here is derived from an EMBL/GenBank/DDBJ whole genome shotgun (WGS) entry which is preliminary data.</text>
</comment>
<reference evidence="2 3" key="1">
    <citation type="submission" date="2019-07" db="EMBL/GenBank/DDBJ databases">
        <title>Rhodococcus cavernicolus sp. nov., isolated from a cave.</title>
        <authorList>
            <person name="Lee S.D."/>
        </authorList>
    </citation>
    <scope>NUCLEOTIDE SEQUENCE [LARGE SCALE GENOMIC DNA]</scope>
    <source>
        <strain evidence="2 3">C1-24</strain>
    </source>
</reference>
<dbReference type="InterPro" id="IPR029058">
    <property type="entry name" value="AB_hydrolase_fold"/>
</dbReference>
<keyword evidence="3" id="KW-1185">Reference proteome</keyword>
<keyword evidence="2" id="KW-0378">Hydrolase</keyword>
<evidence type="ECO:0000313" key="3">
    <source>
        <dbReference type="Proteomes" id="UP000322244"/>
    </source>
</evidence>
<dbReference type="PANTHER" id="PTHR43798:SF33">
    <property type="entry name" value="HYDROLASE, PUTATIVE (AFU_ORTHOLOGUE AFUA_2G14860)-RELATED"/>
    <property type="match status" value="1"/>
</dbReference>
<evidence type="ECO:0000259" key="1">
    <source>
        <dbReference type="Pfam" id="PF12697"/>
    </source>
</evidence>
<name>A0A5A7SDR0_9NOCA</name>
<dbReference type="PRINTS" id="PR00111">
    <property type="entry name" value="ABHYDROLASE"/>
</dbReference>
<dbReference type="Pfam" id="PF12697">
    <property type="entry name" value="Abhydrolase_6"/>
    <property type="match status" value="1"/>
</dbReference>
<dbReference type="RefSeq" id="WP_149430777.1">
    <property type="nucleotide sequence ID" value="NZ_VLNY01000005.1"/>
</dbReference>